<keyword evidence="3" id="KW-1185">Reference proteome</keyword>
<dbReference type="KEGG" id="mor:MOC_5790"/>
<dbReference type="Pfam" id="PF07238">
    <property type="entry name" value="PilZ"/>
    <property type="match status" value="1"/>
</dbReference>
<dbReference type="HOGENOM" id="CLU_123290_0_0_5"/>
<dbReference type="GO" id="GO:0035438">
    <property type="term" value="F:cyclic-di-GMP binding"/>
    <property type="evidence" value="ECO:0007669"/>
    <property type="project" value="InterPro"/>
</dbReference>
<evidence type="ECO:0000259" key="1">
    <source>
        <dbReference type="Pfam" id="PF07238"/>
    </source>
</evidence>
<dbReference type="STRING" id="693986.MOC_5790"/>
<evidence type="ECO:0000313" key="2">
    <source>
        <dbReference type="EMBL" id="AIQ93545.1"/>
    </source>
</evidence>
<dbReference type="InterPro" id="IPR009875">
    <property type="entry name" value="PilZ_domain"/>
</dbReference>
<proteinExistence type="predicted"/>
<dbReference type="Proteomes" id="UP000029492">
    <property type="component" value="Chromosome"/>
</dbReference>
<name>A0A089P414_9HYPH</name>
<dbReference type="eggNOG" id="ENOG5030YYT">
    <property type="taxonomic scope" value="Bacteria"/>
</dbReference>
<dbReference type="EMBL" id="CP003811">
    <property type="protein sequence ID" value="AIQ93545.1"/>
    <property type="molecule type" value="Genomic_DNA"/>
</dbReference>
<protein>
    <submittedName>
        <fullName evidence="2">Type IV pilus assembly PilZ</fullName>
    </submittedName>
</protein>
<feature type="domain" description="PilZ" evidence="1">
    <location>
        <begin position="102"/>
        <end position="174"/>
    </location>
</feature>
<evidence type="ECO:0000313" key="3">
    <source>
        <dbReference type="Proteomes" id="UP000029492"/>
    </source>
</evidence>
<sequence length="187" mass="20372">MMVRRHVVMLPALCWNQRRRDFYAVTADVSTEGIRFRSSSLLAIGEDLTCSIRHVGTLEARIAQVAGQEFVACVRGGRAILADLARQFVTLARAQDLQPEPIRAHKRIVPKQKIVQVTTASGQAFLGHVLNVSASGVALLVDHELEIGATIQVGHKAATVMRHFAHGVGVAFTEPFEPAAVHEAMSF</sequence>
<organism evidence="2 3">
    <name type="scientific">Methylobacterium oryzae CBMB20</name>
    <dbReference type="NCBI Taxonomy" id="693986"/>
    <lineage>
        <taxon>Bacteria</taxon>
        <taxon>Pseudomonadati</taxon>
        <taxon>Pseudomonadota</taxon>
        <taxon>Alphaproteobacteria</taxon>
        <taxon>Hyphomicrobiales</taxon>
        <taxon>Methylobacteriaceae</taxon>
        <taxon>Methylobacterium</taxon>
    </lineage>
</organism>
<accession>A0A089P414</accession>
<reference evidence="2 3" key="1">
    <citation type="journal article" date="2014" name="PLoS ONE">
        <title>Genome Information of Methylobacterium oryzae, a Plant-Probiotic Methylotroph in the Phyllosphere.</title>
        <authorList>
            <person name="Kwak M.J."/>
            <person name="Jeong H."/>
            <person name="Madhaiyan M."/>
            <person name="Lee Y."/>
            <person name="Sa T.M."/>
            <person name="Oh T.K."/>
            <person name="Kim J.F."/>
        </authorList>
    </citation>
    <scope>NUCLEOTIDE SEQUENCE [LARGE SCALE GENOMIC DNA]</scope>
    <source>
        <strain evidence="2 3">CBMB20</strain>
    </source>
</reference>
<dbReference type="AlphaFoldDB" id="A0A089P414"/>
<gene>
    <name evidence="2" type="ORF">MOC_5790</name>
</gene>